<dbReference type="Proteomes" id="UP000309601">
    <property type="component" value="Unassembled WGS sequence"/>
</dbReference>
<evidence type="ECO:0008006" key="4">
    <source>
        <dbReference type="Google" id="ProtNLM"/>
    </source>
</evidence>
<evidence type="ECO:0000313" key="3">
    <source>
        <dbReference type="Proteomes" id="UP000309601"/>
    </source>
</evidence>
<evidence type="ECO:0000313" key="2">
    <source>
        <dbReference type="EMBL" id="TIC67388.1"/>
    </source>
</evidence>
<feature type="compositionally biased region" description="Low complexity" evidence="1">
    <location>
        <begin position="131"/>
        <end position="141"/>
    </location>
</feature>
<organism evidence="2 3">
    <name type="scientific">Wallemia mellicola</name>
    <dbReference type="NCBI Taxonomy" id="1708541"/>
    <lineage>
        <taxon>Eukaryota</taxon>
        <taxon>Fungi</taxon>
        <taxon>Dikarya</taxon>
        <taxon>Basidiomycota</taxon>
        <taxon>Wallemiomycotina</taxon>
        <taxon>Wallemiomycetes</taxon>
        <taxon>Wallemiales</taxon>
        <taxon>Wallemiaceae</taxon>
        <taxon>Wallemia</taxon>
    </lineage>
</organism>
<name>A0AB38MKW5_9BASI</name>
<accession>A0AB38MKW5</accession>
<evidence type="ECO:0000256" key="1">
    <source>
        <dbReference type="SAM" id="MobiDB-lite"/>
    </source>
</evidence>
<comment type="caution">
    <text evidence="2">The sequence shown here is derived from an EMBL/GenBank/DDBJ whole genome shotgun (WGS) entry which is preliminary data.</text>
</comment>
<reference evidence="2 3" key="1">
    <citation type="submission" date="2019-03" db="EMBL/GenBank/DDBJ databases">
        <title>Sequencing 25 genomes of Wallemia mellicola.</title>
        <authorList>
            <person name="Gostincar C."/>
        </authorList>
    </citation>
    <scope>NUCLEOTIDE SEQUENCE [LARGE SCALE GENOMIC DNA]</scope>
    <source>
        <strain evidence="2 3">EXF-1274</strain>
    </source>
</reference>
<proteinExistence type="predicted"/>
<gene>
    <name evidence="2" type="ORF">E3Q02_01553</name>
</gene>
<dbReference type="EMBL" id="SPRW01000012">
    <property type="protein sequence ID" value="TIC67388.1"/>
    <property type="molecule type" value="Genomic_DNA"/>
</dbReference>
<sequence length="335" mass="38176">MPAMRMRVDPSTGLSTAKRTWIPRLYCALKTHHSGIEFCPSGECIIINKTQFIEYLKEIQPVNSKSGQTSDRWDAWQRSAANYSLKVESECTCDPCNPVRCFSDLFIYTHPDIKRGQLPHPSLIKKKVPKKQQQQQARQLQGISTERKKRSYSEADTKAPFTGTYLPKSEILDHNRRKSTGILPPQPFYMPSSRYPTPSYSPIEYEAMLPTSQQQQFDNWLLSDVDIFDNSFGSVGGVGNVQNVQNVQNLQTLQTLQTLSMDNSLGLVPTDRTYGIFPNYTLDMSPHSQPQAQLPYKAYEGTMQAADAMQHLLYDESCRFFGPNTTFDSFNSNYY</sequence>
<feature type="region of interest" description="Disordered" evidence="1">
    <location>
        <begin position="127"/>
        <end position="159"/>
    </location>
</feature>
<dbReference type="AlphaFoldDB" id="A0AB38MKW5"/>
<protein>
    <recommendedName>
        <fullName evidence="4">Copper-fist domain-containing protein</fullName>
    </recommendedName>
</protein>